<keyword evidence="2" id="KW-0413">Isomerase</keyword>
<dbReference type="PANTHER" id="PTHR21600">
    <property type="entry name" value="MITOCHONDRIAL RNA PSEUDOURIDINE SYNTHASE"/>
    <property type="match status" value="1"/>
</dbReference>
<protein>
    <submittedName>
        <fullName evidence="4">RluA family pseudouridine synthase</fullName>
    </submittedName>
</protein>
<dbReference type="InterPro" id="IPR006224">
    <property type="entry name" value="PsdUridine_synth_RluA-like_CS"/>
</dbReference>
<evidence type="ECO:0000313" key="5">
    <source>
        <dbReference type="Proteomes" id="UP000309016"/>
    </source>
</evidence>
<dbReference type="EMBL" id="CP040812">
    <property type="protein sequence ID" value="QCY68681.1"/>
    <property type="molecule type" value="Genomic_DNA"/>
</dbReference>
<dbReference type="KEGG" id="afla:FHG64_04330"/>
<evidence type="ECO:0000259" key="3">
    <source>
        <dbReference type="Pfam" id="PF00849"/>
    </source>
</evidence>
<name>A0A5B7X1Z9_9FLAO</name>
<dbReference type="GO" id="GO:0001522">
    <property type="term" value="P:pseudouridine synthesis"/>
    <property type="evidence" value="ECO:0007669"/>
    <property type="project" value="InterPro"/>
</dbReference>
<dbReference type="Gene3D" id="3.30.2350.10">
    <property type="entry name" value="Pseudouridine synthase"/>
    <property type="match status" value="1"/>
</dbReference>
<evidence type="ECO:0000313" key="4">
    <source>
        <dbReference type="EMBL" id="QCY68681.1"/>
    </source>
</evidence>
<dbReference type="OrthoDB" id="9807829at2"/>
<dbReference type="SUPFAM" id="SSF55120">
    <property type="entry name" value="Pseudouridine synthase"/>
    <property type="match status" value="1"/>
</dbReference>
<accession>A0A5B7X1Z9</accession>
<dbReference type="GO" id="GO:0140098">
    <property type="term" value="F:catalytic activity, acting on RNA"/>
    <property type="evidence" value="ECO:0007669"/>
    <property type="project" value="UniProtKB-ARBA"/>
</dbReference>
<dbReference type="InterPro" id="IPR050188">
    <property type="entry name" value="RluA_PseudoU_synthase"/>
</dbReference>
<evidence type="ECO:0000256" key="2">
    <source>
        <dbReference type="ARBA" id="ARBA00023235"/>
    </source>
</evidence>
<dbReference type="RefSeq" id="WP_139065267.1">
    <property type="nucleotide sequence ID" value="NZ_CP040812.1"/>
</dbReference>
<comment type="similarity">
    <text evidence="1">Belongs to the pseudouridine synthase RluA family.</text>
</comment>
<sequence>MKPDKTISTPQNLQVLYEDNHVIIVNKRPGDIVQGDKTGDEPLSEVVKEYIKEKYNKPGNVYLGVVHRLDRPTSGIVLFSRTSKALPRLNKLFKDKEAKKTYWAVVKNPPPNTEGSLTHYLKRNPKQNKSYAHIKEVPESKKALLDYRILKKLHNYYLLEIDLHTGRHHQIRSQLSAIGCPIKGDLKYGFDRSNKDASIHLHARRLSFTHPVSKEAIEVVAPPPEDPVWDACL</sequence>
<organism evidence="4 5">
    <name type="scientific">Antarcticibacterium flavum</name>
    <dbReference type="NCBI Taxonomy" id="2058175"/>
    <lineage>
        <taxon>Bacteria</taxon>
        <taxon>Pseudomonadati</taxon>
        <taxon>Bacteroidota</taxon>
        <taxon>Flavobacteriia</taxon>
        <taxon>Flavobacteriales</taxon>
        <taxon>Flavobacteriaceae</taxon>
        <taxon>Antarcticibacterium</taxon>
    </lineage>
</organism>
<evidence type="ECO:0000256" key="1">
    <source>
        <dbReference type="ARBA" id="ARBA00010876"/>
    </source>
</evidence>
<dbReference type="GO" id="GO:0006396">
    <property type="term" value="P:RNA processing"/>
    <property type="evidence" value="ECO:0007669"/>
    <property type="project" value="UniProtKB-ARBA"/>
</dbReference>
<reference evidence="4 5" key="1">
    <citation type="submission" date="2019-06" db="EMBL/GenBank/DDBJ databases">
        <title>Complete genome sequence of Antarcticibacterium flavum KCTC 52984T from an Antarctic marine sediment.</title>
        <authorList>
            <person name="Lee Y.M."/>
            <person name="Shin S.C."/>
        </authorList>
    </citation>
    <scope>NUCLEOTIDE SEQUENCE [LARGE SCALE GENOMIC DNA]</scope>
    <source>
        <strain evidence="4 5">KCTC 52984</strain>
    </source>
</reference>
<dbReference type="PROSITE" id="PS01129">
    <property type="entry name" value="PSI_RLU"/>
    <property type="match status" value="1"/>
</dbReference>
<dbReference type="CDD" id="cd02869">
    <property type="entry name" value="PseudoU_synth_RluA_like"/>
    <property type="match status" value="1"/>
</dbReference>
<proteinExistence type="inferred from homology"/>
<feature type="domain" description="Pseudouridine synthase RsuA/RluA-like" evidence="3">
    <location>
        <begin position="21"/>
        <end position="177"/>
    </location>
</feature>
<gene>
    <name evidence="4" type="ORF">FHG64_04330</name>
</gene>
<dbReference type="Proteomes" id="UP000309016">
    <property type="component" value="Chromosome"/>
</dbReference>
<dbReference type="PANTHER" id="PTHR21600:SF83">
    <property type="entry name" value="PSEUDOURIDYLATE SYNTHASE RPUSD4, MITOCHONDRIAL"/>
    <property type="match status" value="1"/>
</dbReference>
<dbReference type="InterPro" id="IPR006145">
    <property type="entry name" value="PsdUridine_synth_RsuA/RluA"/>
</dbReference>
<dbReference type="AlphaFoldDB" id="A0A5B7X1Z9"/>
<dbReference type="GO" id="GO:0003723">
    <property type="term" value="F:RNA binding"/>
    <property type="evidence" value="ECO:0007669"/>
    <property type="project" value="InterPro"/>
</dbReference>
<dbReference type="InterPro" id="IPR020103">
    <property type="entry name" value="PsdUridine_synth_cat_dom_sf"/>
</dbReference>
<dbReference type="GO" id="GO:0009982">
    <property type="term" value="F:pseudouridine synthase activity"/>
    <property type="evidence" value="ECO:0007669"/>
    <property type="project" value="InterPro"/>
</dbReference>
<dbReference type="Pfam" id="PF00849">
    <property type="entry name" value="PseudoU_synth_2"/>
    <property type="match status" value="1"/>
</dbReference>
<keyword evidence="5" id="KW-1185">Reference proteome</keyword>